<comment type="caution">
    <text evidence="1">The sequence shown here is derived from an EMBL/GenBank/DDBJ whole genome shotgun (WGS) entry which is preliminary data.</text>
</comment>
<reference evidence="1" key="1">
    <citation type="submission" date="2019-11" db="EMBL/GenBank/DDBJ databases">
        <title>Nori genome reveals adaptations in red seaweeds to the harsh intertidal environment.</title>
        <authorList>
            <person name="Wang D."/>
            <person name="Mao Y."/>
        </authorList>
    </citation>
    <scope>NUCLEOTIDE SEQUENCE</scope>
    <source>
        <tissue evidence="1">Gametophyte</tissue>
    </source>
</reference>
<dbReference type="EMBL" id="CM020619">
    <property type="protein sequence ID" value="KAK1863291.1"/>
    <property type="molecule type" value="Genomic_DNA"/>
</dbReference>
<accession>A0ACC3C031</accession>
<keyword evidence="2" id="KW-1185">Reference proteome</keyword>
<gene>
    <name evidence="1" type="ORF">I4F81_005849</name>
</gene>
<proteinExistence type="predicted"/>
<dbReference type="Proteomes" id="UP000798662">
    <property type="component" value="Chromosome 2"/>
</dbReference>
<name>A0ACC3C031_PYRYE</name>
<organism evidence="1 2">
    <name type="scientific">Pyropia yezoensis</name>
    <name type="common">Susabi-nori</name>
    <name type="synonym">Porphyra yezoensis</name>
    <dbReference type="NCBI Taxonomy" id="2788"/>
    <lineage>
        <taxon>Eukaryota</taxon>
        <taxon>Rhodophyta</taxon>
        <taxon>Bangiophyceae</taxon>
        <taxon>Bangiales</taxon>
        <taxon>Bangiaceae</taxon>
        <taxon>Pyropia</taxon>
    </lineage>
</organism>
<evidence type="ECO:0000313" key="2">
    <source>
        <dbReference type="Proteomes" id="UP000798662"/>
    </source>
</evidence>
<sequence length="138" mass="14733">MALSKLLMVTALLAMLALPMASAALPVDREAVSAVADAPGLSALVRATEACSYFQCGSPTVEVVAKHTYPCWFKVATGNKGLAPDTCSPTPYDCVDDATCKGWKQCKCDVCKTVKLTKKEYCKLPEDAQLSALVAERR</sequence>
<protein>
    <submittedName>
        <fullName evidence="1">Uncharacterized protein</fullName>
    </submittedName>
</protein>
<evidence type="ECO:0000313" key="1">
    <source>
        <dbReference type="EMBL" id="KAK1863291.1"/>
    </source>
</evidence>